<dbReference type="InterPro" id="IPR004046">
    <property type="entry name" value="GST_C"/>
</dbReference>
<dbReference type="SFLD" id="SFLDG00358">
    <property type="entry name" value="Main_(cytGST)"/>
    <property type="match status" value="1"/>
</dbReference>
<dbReference type="Pfam" id="PF02798">
    <property type="entry name" value="GST_N"/>
    <property type="match status" value="1"/>
</dbReference>
<feature type="domain" description="GST C-terminal" evidence="9">
    <location>
        <begin position="106"/>
        <end position="236"/>
    </location>
</feature>
<dbReference type="EC" id="2.5.1.18" evidence="3"/>
<dbReference type="Gene3D" id="1.20.1050.10">
    <property type="match status" value="1"/>
</dbReference>
<dbReference type="Pfam" id="PF00043">
    <property type="entry name" value="GST_C"/>
    <property type="match status" value="1"/>
</dbReference>
<dbReference type="AlphaFoldDB" id="A0AAV2EXG9"/>
<protein>
    <recommendedName>
        <fullName evidence="3">glutathione transferase</fullName>
        <ecNumber evidence="3">2.5.1.18</ecNumber>
    </recommendedName>
</protein>
<dbReference type="SUPFAM" id="SSF52833">
    <property type="entry name" value="Thioredoxin-like"/>
    <property type="match status" value="1"/>
</dbReference>
<dbReference type="CDD" id="cd03187">
    <property type="entry name" value="GST_C_Phi"/>
    <property type="match status" value="1"/>
</dbReference>
<comment type="catalytic activity">
    <reaction evidence="7">
        <text>RX + glutathione = an S-substituted glutathione + a halide anion + H(+)</text>
        <dbReference type="Rhea" id="RHEA:16437"/>
        <dbReference type="ChEBI" id="CHEBI:15378"/>
        <dbReference type="ChEBI" id="CHEBI:16042"/>
        <dbReference type="ChEBI" id="CHEBI:17792"/>
        <dbReference type="ChEBI" id="CHEBI:57925"/>
        <dbReference type="ChEBI" id="CHEBI:90779"/>
        <dbReference type="EC" id="2.5.1.18"/>
    </reaction>
</comment>
<evidence type="ECO:0000256" key="3">
    <source>
        <dbReference type="ARBA" id="ARBA00012452"/>
    </source>
</evidence>
<evidence type="ECO:0000313" key="10">
    <source>
        <dbReference type="EMBL" id="CAL1390457.1"/>
    </source>
</evidence>
<dbReference type="SUPFAM" id="SSF47616">
    <property type="entry name" value="GST C-terminal domain-like"/>
    <property type="match status" value="1"/>
</dbReference>
<comment type="similarity">
    <text evidence="2">Belongs to the GST superfamily. Phi family.</text>
</comment>
<dbReference type="SFLD" id="SFLDG01154">
    <property type="entry name" value="Main.5:_Phi-like"/>
    <property type="match status" value="1"/>
</dbReference>
<evidence type="ECO:0000313" key="11">
    <source>
        <dbReference type="Proteomes" id="UP001497516"/>
    </source>
</evidence>
<evidence type="ECO:0000256" key="6">
    <source>
        <dbReference type="ARBA" id="ARBA00022679"/>
    </source>
</evidence>
<dbReference type="GO" id="GO:0043295">
    <property type="term" value="F:glutathione binding"/>
    <property type="evidence" value="ECO:0007669"/>
    <property type="project" value="TreeGrafter"/>
</dbReference>
<proteinExistence type="inferred from homology"/>
<dbReference type="Gene3D" id="3.40.30.10">
    <property type="entry name" value="Glutaredoxin"/>
    <property type="match status" value="1"/>
</dbReference>
<dbReference type="GO" id="GO:0005829">
    <property type="term" value="C:cytosol"/>
    <property type="evidence" value="ECO:0007669"/>
    <property type="project" value="UniProtKB-SubCell"/>
</dbReference>
<dbReference type="EMBL" id="OZ034818">
    <property type="protein sequence ID" value="CAL1390457.1"/>
    <property type="molecule type" value="Genomic_DNA"/>
</dbReference>
<name>A0AAV2EXG9_9ROSI</name>
<dbReference type="InterPro" id="IPR040079">
    <property type="entry name" value="Glutathione_S-Trfase"/>
</dbReference>
<dbReference type="InterPro" id="IPR036249">
    <property type="entry name" value="Thioredoxin-like_sf"/>
</dbReference>
<comment type="subcellular location">
    <subcellularLocation>
        <location evidence="1">Cytoplasm</location>
        <location evidence="1">Cytosol</location>
    </subcellularLocation>
</comment>
<keyword evidence="11" id="KW-1185">Reference proteome</keyword>
<evidence type="ECO:0000256" key="1">
    <source>
        <dbReference type="ARBA" id="ARBA00004514"/>
    </source>
</evidence>
<dbReference type="GO" id="GO:0004364">
    <property type="term" value="F:glutathione transferase activity"/>
    <property type="evidence" value="ECO:0007669"/>
    <property type="project" value="UniProtKB-EC"/>
</dbReference>
<dbReference type="PANTHER" id="PTHR43900">
    <property type="entry name" value="GLUTATHIONE S-TRANSFERASE RHO"/>
    <property type="match status" value="1"/>
</dbReference>
<evidence type="ECO:0000256" key="5">
    <source>
        <dbReference type="ARBA" id="ARBA00022575"/>
    </source>
</evidence>
<dbReference type="InterPro" id="IPR004045">
    <property type="entry name" value="Glutathione_S-Trfase_N"/>
</dbReference>
<gene>
    <name evidence="10" type="ORF">LTRI10_LOCUS31241</name>
</gene>
<sequence length="236" mass="25644">MAAQEEAEAVQMKLHGAAMSACTARVLTCLHEKGVDFEFVPVDLFSGEHKLPPFLSISPFGLIPVLQDGDLTLFESRAITAYIAEKYKDTGSDLLLTRHEAGPAAAAAAAAAVKVWTEVESQHFNPAIAPIVYQYFVASMQGGSPDQAVIDGHAEKLGKVLDVYEARLEKSKYLAGDSYSLADLHHVPYTYYLMKTPVAASVVGGRPRVKAWWEDISGRPAFLKVAEGMEFVGKEK</sequence>
<dbReference type="GO" id="GO:0006749">
    <property type="term" value="P:glutathione metabolic process"/>
    <property type="evidence" value="ECO:0007669"/>
    <property type="project" value="TreeGrafter"/>
</dbReference>
<keyword evidence="5" id="KW-0216">Detoxification</keyword>
<dbReference type="SFLD" id="SFLDS00019">
    <property type="entry name" value="Glutathione_Transferase_(cytos"/>
    <property type="match status" value="1"/>
</dbReference>
<dbReference type="FunFam" id="3.40.30.10:FF:000016">
    <property type="entry name" value="Glutathione S-transferase F2"/>
    <property type="match status" value="1"/>
</dbReference>
<dbReference type="PANTHER" id="PTHR43900:SF72">
    <property type="entry name" value="GLUTATHIONE S-TRANSFERASE F13"/>
    <property type="match status" value="1"/>
</dbReference>
<keyword evidence="6" id="KW-0808">Transferase</keyword>
<keyword evidence="4" id="KW-0963">Cytoplasm</keyword>
<feature type="domain" description="GST N-terminal" evidence="8">
    <location>
        <begin position="10"/>
        <end position="91"/>
    </location>
</feature>
<dbReference type="InterPro" id="IPR036282">
    <property type="entry name" value="Glutathione-S-Trfase_C_sf"/>
</dbReference>
<evidence type="ECO:0000256" key="4">
    <source>
        <dbReference type="ARBA" id="ARBA00022490"/>
    </source>
</evidence>
<evidence type="ECO:0000259" key="9">
    <source>
        <dbReference type="PROSITE" id="PS50405"/>
    </source>
</evidence>
<evidence type="ECO:0000259" key="8">
    <source>
        <dbReference type="PROSITE" id="PS50404"/>
    </source>
</evidence>
<dbReference type="PROSITE" id="PS50405">
    <property type="entry name" value="GST_CTER"/>
    <property type="match status" value="1"/>
</dbReference>
<dbReference type="GO" id="GO:0009407">
    <property type="term" value="P:toxin catabolic process"/>
    <property type="evidence" value="ECO:0007669"/>
    <property type="project" value="UniProtKB-ARBA"/>
</dbReference>
<dbReference type="PROSITE" id="PS50404">
    <property type="entry name" value="GST_NTER"/>
    <property type="match status" value="1"/>
</dbReference>
<evidence type="ECO:0000256" key="2">
    <source>
        <dbReference type="ARBA" id="ARBA00010128"/>
    </source>
</evidence>
<accession>A0AAV2EXG9</accession>
<dbReference type="InterPro" id="IPR010987">
    <property type="entry name" value="Glutathione-S-Trfase_C-like"/>
</dbReference>
<dbReference type="FunFam" id="1.20.1050.10:FF:000004">
    <property type="entry name" value="Glutathione S-transferase F2"/>
    <property type="match status" value="1"/>
</dbReference>
<dbReference type="InterPro" id="IPR034347">
    <property type="entry name" value="GST_Phi_C"/>
</dbReference>
<dbReference type="CDD" id="cd03053">
    <property type="entry name" value="GST_N_Phi"/>
    <property type="match status" value="1"/>
</dbReference>
<evidence type="ECO:0000256" key="7">
    <source>
        <dbReference type="ARBA" id="ARBA00047960"/>
    </source>
</evidence>
<reference evidence="10 11" key="1">
    <citation type="submission" date="2024-04" db="EMBL/GenBank/DDBJ databases">
        <authorList>
            <person name="Fracassetti M."/>
        </authorList>
    </citation>
    <scope>NUCLEOTIDE SEQUENCE [LARGE SCALE GENOMIC DNA]</scope>
</reference>
<dbReference type="Proteomes" id="UP001497516">
    <property type="component" value="Chromosome 5"/>
</dbReference>
<organism evidence="10 11">
    <name type="scientific">Linum trigynum</name>
    <dbReference type="NCBI Taxonomy" id="586398"/>
    <lineage>
        <taxon>Eukaryota</taxon>
        <taxon>Viridiplantae</taxon>
        <taxon>Streptophyta</taxon>
        <taxon>Embryophyta</taxon>
        <taxon>Tracheophyta</taxon>
        <taxon>Spermatophyta</taxon>
        <taxon>Magnoliopsida</taxon>
        <taxon>eudicotyledons</taxon>
        <taxon>Gunneridae</taxon>
        <taxon>Pentapetalae</taxon>
        <taxon>rosids</taxon>
        <taxon>fabids</taxon>
        <taxon>Malpighiales</taxon>
        <taxon>Linaceae</taxon>
        <taxon>Linum</taxon>
    </lineage>
</organism>